<dbReference type="InterPro" id="IPR006189">
    <property type="entry name" value="CHASE_dom"/>
</dbReference>
<comment type="catalytic activity">
    <reaction evidence="1">
        <text>ATP + protein L-histidine = ADP + protein N-phospho-L-histidine.</text>
        <dbReference type="EC" id="2.7.13.3"/>
    </reaction>
</comment>
<name>A0A919SQ89_9ACTN</name>
<dbReference type="GO" id="GO:0000156">
    <property type="term" value="F:phosphorelay response regulator activity"/>
    <property type="evidence" value="ECO:0007669"/>
    <property type="project" value="TreeGrafter"/>
</dbReference>
<proteinExistence type="predicted"/>
<dbReference type="SMART" id="SM00387">
    <property type="entry name" value="HATPase_c"/>
    <property type="match status" value="1"/>
</dbReference>
<keyword evidence="8" id="KW-1133">Transmembrane helix</keyword>
<keyword evidence="10" id="KW-0472">Membrane</keyword>
<dbReference type="SUPFAM" id="SSF55874">
    <property type="entry name" value="ATPase domain of HSP90 chaperone/DNA topoisomerase II/histidine kinase"/>
    <property type="match status" value="1"/>
</dbReference>
<feature type="domain" description="Histidine kinase" evidence="12">
    <location>
        <begin position="364"/>
        <end position="578"/>
    </location>
</feature>
<protein>
    <recommendedName>
        <fullName evidence="11">Sensor-like histidine kinase SenX3</fullName>
        <ecNumber evidence="3">2.7.13.3</ecNumber>
    </recommendedName>
</protein>
<dbReference type="SUPFAM" id="SSF47384">
    <property type="entry name" value="Homodimeric domain of signal transducing histidine kinase"/>
    <property type="match status" value="1"/>
</dbReference>
<evidence type="ECO:0000256" key="8">
    <source>
        <dbReference type="ARBA" id="ARBA00022989"/>
    </source>
</evidence>
<dbReference type="GO" id="GO:0030295">
    <property type="term" value="F:protein kinase activator activity"/>
    <property type="evidence" value="ECO:0007669"/>
    <property type="project" value="TreeGrafter"/>
</dbReference>
<dbReference type="EC" id="2.7.13.3" evidence="3"/>
<dbReference type="Gene3D" id="3.30.565.10">
    <property type="entry name" value="Histidine kinase-like ATPase, C-terminal domain"/>
    <property type="match status" value="1"/>
</dbReference>
<evidence type="ECO:0000256" key="11">
    <source>
        <dbReference type="ARBA" id="ARBA00039401"/>
    </source>
</evidence>
<evidence type="ECO:0000256" key="5">
    <source>
        <dbReference type="ARBA" id="ARBA00022679"/>
    </source>
</evidence>
<dbReference type="Pfam" id="PF02518">
    <property type="entry name" value="HATPase_c"/>
    <property type="match status" value="1"/>
</dbReference>
<comment type="caution">
    <text evidence="14">The sequence shown here is derived from an EMBL/GenBank/DDBJ whole genome shotgun (WGS) entry which is preliminary data.</text>
</comment>
<evidence type="ECO:0000259" key="12">
    <source>
        <dbReference type="PROSITE" id="PS50109"/>
    </source>
</evidence>
<dbReference type="AlphaFoldDB" id="A0A919SQ89"/>
<evidence type="ECO:0000256" key="2">
    <source>
        <dbReference type="ARBA" id="ARBA00004236"/>
    </source>
</evidence>
<evidence type="ECO:0000256" key="4">
    <source>
        <dbReference type="ARBA" id="ARBA00022553"/>
    </source>
</evidence>
<keyword evidence="7" id="KW-0418">Kinase</keyword>
<dbReference type="InterPro" id="IPR003661">
    <property type="entry name" value="HisK_dim/P_dom"/>
</dbReference>
<evidence type="ECO:0000313" key="15">
    <source>
        <dbReference type="Proteomes" id="UP000680865"/>
    </source>
</evidence>
<reference evidence="14" key="1">
    <citation type="submission" date="2021-03" db="EMBL/GenBank/DDBJ databases">
        <title>Whole genome shotgun sequence of Actinoplanes consettensis NBRC 14913.</title>
        <authorList>
            <person name="Komaki H."/>
            <person name="Tamura T."/>
        </authorList>
    </citation>
    <scope>NUCLEOTIDE SEQUENCE</scope>
    <source>
        <strain evidence="14">NBRC 14913</strain>
    </source>
</reference>
<sequence>MVLVLVVVTLGLLGTGLAVAALRRADENRAVQALEEQTHVVAKTVTAEIRRYASTLDDLAAAAGAQARLEASEFAAITAKVDRERFPGATGVSLIIPATTAQIPRLQAYWRARGASGLVLNPAPGTDSHLFVVLLRSLDGATVSIGRDLAPAGAAVEALDLSRRTGRTTVSRAYVFLRDEVLPPEQRQLSIIVATPVYSSSSAAADRDLFRGWMVLGVRGGDFLRESIGVVARNAVAVTLHDTSRAGEQTVLARWEPPDAVVGDIGTRTVAIDAPQRVWQLSVSATNHLLPGPSLHLEALTWLAGGVITVLLAVLTAAVTSSRDRALLRVDEATAALRDDISRRKQVEERLRMREEELVGFAGVIAHDLRGPLARISAYTDFLREEAAPRLDSEHREFLERVRGGTTRMQLLLDDLLDYATADNGSLRISRVDLAAVVADIIAERTGAPAEQVPHIAVGPLPVVDGDPTLLRQVLDNMIGNALKYTGPGQIPHLEITAQERGESWRVEVSDRGIGIPAGERDKIFAAFTRAGTSLGYEGTGLGLAIVQRIVERHGGHVGVDGNEHGGSVFWITLPAVGSTPGARSPAASAV</sequence>
<dbReference type="SMART" id="SM00388">
    <property type="entry name" value="HisKA"/>
    <property type="match status" value="1"/>
</dbReference>
<dbReference type="CDD" id="cd00082">
    <property type="entry name" value="HisKA"/>
    <property type="match status" value="1"/>
</dbReference>
<dbReference type="InterPro" id="IPR005467">
    <property type="entry name" value="His_kinase_dom"/>
</dbReference>
<dbReference type="SMART" id="SM01079">
    <property type="entry name" value="CHASE"/>
    <property type="match status" value="1"/>
</dbReference>
<dbReference type="Gene3D" id="3.30.450.350">
    <property type="entry name" value="CHASE domain"/>
    <property type="match status" value="1"/>
</dbReference>
<dbReference type="GO" id="GO:0005886">
    <property type="term" value="C:plasma membrane"/>
    <property type="evidence" value="ECO:0007669"/>
    <property type="project" value="UniProtKB-SubCell"/>
</dbReference>
<evidence type="ECO:0000256" key="1">
    <source>
        <dbReference type="ARBA" id="ARBA00000085"/>
    </source>
</evidence>
<dbReference type="InterPro" id="IPR003594">
    <property type="entry name" value="HATPase_dom"/>
</dbReference>
<dbReference type="EMBL" id="BOQP01000027">
    <property type="protein sequence ID" value="GIM76396.1"/>
    <property type="molecule type" value="Genomic_DNA"/>
</dbReference>
<evidence type="ECO:0000256" key="3">
    <source>
        <dbReference type="ARBA" id="ARBA00012438"/>
    </source>
</evidence>
<keyword evidence="6" id="KW-0812">Transmembrane</keyword>
<organism evidence="14 15">
    <name type="scientific">Winogradskya consettensis</name>
    <dbReference type="NCBI Taxonomy" id="113560"/>
    <lineage>
        <taxon>Bacteria</taxon>
        <taxon>Bacillati</taxon>
        <taxon>Actinomycetota</taxon>
        <taxon>Actinomycetes</taxon>
        <taxon>Micromonosporales</taxon>
        <taxon>Micromonosporaceae</taxon>
        <taxon>Winogradskya</taxon>
    </lineage>
</organism>
<dbReference type="PROSITE" id="PS50839">
    <property type="entry name" value="CHASE"/>
    <property type="match status" value="1"/>
</dbReference>
<evidence type="ECO:0000256" key="7">
    <source>
        <dbReference type="ARBA" id="ARBA00022777"/>
    </source>
</evidence>
<dbReference type="Proteomes" id="UP000680865">
    <property type="component" value="Unassembled WGS sequence"/>
</dbReference>
<accession>A0A919SQ89</accession>
<dbReference type="InterPro" id="IPR036097">
    <property type="entry name" value="HisK_dim/P_sf"/>
</dbReference>
<dbReference type="GO" id="GO:0000155">
    <property type="term" value="F:phosphorelay sensor kinase activity"/>
    <property type="evidence" value="ECO:0007669"/>
    <property type="project" value="InterPro"/>
</dbReference>
<dbReference type="InterPro" id="IPR042240">
    <property type="entry name" value="CHASE_sf"/>
</dbReference>
<evidence type="ECO:0000313" key="14">
    <source>
        <dbReference type="EMBL" id="GIM76396.1"/>
    </source>
</evidence>
<dbReference type="Pfam" id="PF00512">
    <property type="entry name" value="HisKA"/>
    <property type="match status" value="1"/>
</dbReference>
<feature type="domain" description="CHASE" evidence="13">
    <location>
        <begin position="122"/>
        <end position="282"/>
    </location>
</feature>
<evidence type="ECO:0000259" key="13">
    <source>
        <dbReference type="PROSITE" id="PS50839"/>
    </source>
</evidence>
<keyword evidence="9" id="KW-0902">Two-component regulatory system</keyword>
<evidence type="ECO:0000256" key="6">
    <source>
        <dbReference type="ARBA" id="ARBA00022692"/>
    </source>
</evidence>
<dbReference type="PROSITE" id="PS50109">
    <property type="entry name" value="HIS_KIN"/>
    <property type="match status" value="1"/>
</dbReference>
<dbReference type="InterPro" id="IPR004358">
    <property type="entry name" value="Sig_transdc_His_kin-like_C"/>
</dbReference>
<dbReference type="Gene3D" id="1.10.287.130">
    <property type="match status" value="1"/>
</dbReference>
<evidence type="ECO:0000256" key="10">
    <source>
        <dbReference type="ARBA" id="ARBA00023136"/>
    </source>
</evidence>
<dbReference type="Pfam" id="PF03924">
    <property type="entry name" value="CHASE"/>
    <property type="match status" value="1"/>
</dbReference>
<dbReference type="InterPro" id="IPR036890">
    <property type="entry name" value="HATPase_C_sf"/>
</dbReference>
<evidence type="ECO:0000256" key="9">
    <source>
        <dbReference type="ARBA" id="ARBA00023012"/>
    </source>
</evidence>
<gene>
    <name evidence="14" type="ORF">Aco04nite_50210</name>
</gene>
<dbReference type="FunFam" id="3.30.565.10:FF:000006">
    <property type="entry name" value="Sensor histidine kinase WalK"/>
    <property type="match status" value="1"/>
</dbReference>
<dbReference type="InterPro" id="IPR050351">
    <property type="entry name" value="BphY/WalK/GraS-like"/>
</dbReference>
<dbReference type="PANTHER" id="PTHR42878">
    <property type="entry name" value="TWO-COMPONENT HISTIDINE KINASE"/>
    <property type="match status" value="1"/>
</dbReference>
<dbReference type="PANTHER" id="PTHR42878:SF15">
    <property type="entry name" value="BACTERIOPHYTOCHROME"/>
    <property type="match status" value="1"/>
</dbReference>
<keyword evidence="5" id="KW-0808">Transferase</keyword>
<dbReference type="GO" id="GO:0007234">
    <property type="term" value="P:osmosensory signaling via phosphorelay pathway"/>
    <property type="evidence" value="ECO:0007669"/>
    <property type="project" value="TreeGrafter"/>
</dbReference>
<comment type="subcellular location">
    <subcellularLocation>
        <location evidence="2">Cell membrane</location>
    </subcellularLocation>
</comment>
<keyword evidence="4" id="KW-0597">Phosphoprotein</keyword>
<dbReference type="PRINTS" id="PR00344">
    <property type="entry name" value="BCTRLSENSOR"/>
</dbReference>
<keyword evidence="15" id="KW-1185">Reference proteome</keyword>